<comment type="caution">
    <text evidence="2">The sequence shown here is derived from an EMBL/GenBank/DDBJ whole genome shotgun (WGS) entry which is preliminary data.</text>
</comment>
<keyword evidence="1" id="KW-0175">Coiled coil</keyword>
<feature type="coiled-coil region" evidence="1">
    <location>
        <begin position="21"/>
        <end position="82"/>
    </location>
</feature>
<protein>
    <submittedName>
        <fullName evidence="2">Uncharacterized protein</fullName>
    </submittedName>
</protein>
<proteinExistence type="predicted"/>
<sequence>MKEEEITSRLVNMKSSQVAMNMKVLKDVQELKQDVEELNITKDVDDGRVAKAKGESKLVGDIEELKIKLRKVETKLNKVCQSSAVTSHFQVNLLMGGLNWLERMKDSYEAKRRQVHSCYRKAEVNTKTSNIGNTD</sequence>
<dbReference type="AlphaFoldDB" id="A0A835HWT1"/>
<keyword evidence="3" id="KW-1185">Reference proteome</keyword>
<evidence type="ECO:0000256" key="1">
    <source>
        <dbReference type="SAM" id="Coils"/>
    </source>
</evidence>
<evidence type="ECO:0000313" key="3">
    <source>
        <dbReference type="Proteomes" id="UP000631114"/>
    </source>
</evidence>
<organism evidence="2 3">
    <name type="scientific">Coptis chinensis</name>
    <dbReference type="NCBI Taxonomy" id="261450"/>
    <lineage>
        <taxon>Eukaryota</taxon>
        <taxon>Viridiplantae</taxon>
        <taxon>Streptophyta</taxon>
        <taxon>Embryophyta</taxon>
        <taxon>Tracheophyta</taxon>
        <taxon>Spermatophyta</taxon>
        <taxon>Magnoliopsida</taxon>
        <taxon>Ranunculales</taxon>
        <taxon>Ranunculaceae</taxon>
        <taxon>Coptidoideae</taxon>
        <taxon>Coptis</taxon>
    </lineage>
</organism>
<dbReference type="Proteomes" id="UP000631114">
    <property type="component" value="Unassembled WGS sequence"/>
</dbReference>
<name>A0A835HWT1_9MAGN</name>
<dbReference type="EMBL" id="JADFTS010000005">
    <property type="protein sequence ID" value="KAF9607171.1"/>
    <property type="molecule type" value="Genomic_DNA"/>
</dbReference>
<gene>
    <name evidence="2" type="ORF">IFM89_032393</name>
</gene>
<evidence type="ECO:0000313" key="2">
    <source>
        <dbReference type="EMBL" id="KAF9607171.1"/>
    </source>
</evidence>
<reference evidence="2 3" key="1">
    <citation type="submission" date="2020-10" db="EMBL/GenBank/DDBJ databases">
        <title>The Coptis chinensis genome and diversification of protoberbering-type alkaloids.</title>
        <authorList>
            <person name="Wang B."/>
            <person name="Shu S."/>
            <person name="Song C."/>
            <person name="Liu Y."/>
        </authorList>
    </citation>
    <scope>NUCLEOTIDE SEQUENCE [LARGE SCALE GENOMIC DNA]</scope>
    <source>
        <strain evidence="2">HL-2020</strain>
        <tissue evidence="2">Leaf</tissue>
    </source>
</reference>
<accession>A0A835HWT1</accession>